<accession>A0A4Z2GYA2</accession>
<proteinExistence type="predicted"/>
<dbReference type="AlphaFoldDB" id="A0A4Z2GYA2"/>
<comment type="caution">
    <text evidence="2">The sequence shown here is derived from an EMBL/GenBank/DDBJ whole genome shotgun (WGS) entry which is preliminary data.</text>
</comment>
<name>A0A4Z2GYA2_9TELE</name>
<feature type="region of interest" description="Disordered" evidence="1">
    <location>
        <begin position="1"/>
        <end position="56"/>
    </location>
</feature>
<organism evidence="2 3">
    <name type="scientific">Liparis tanakae</name>
    <name type="common">Tanaka's snailfish</name>
    <dbReference type="NCBI Taxonomy" id="230148"/>
    <lineage>
        <taxon>Eukaryota</taxon>
        <taxon>Metazoa</taxon>
        <taxon>Chordata</taxon>
        <taxon>Craniata</taxon>
        <taxon>Vertebrata</taxon>
        <taxon>Euteleostomi</taxon>
        <taxon>Actinopterygii</taxon>
        <taxon>Neopterygii</taxon>
        <taxon>Teleostei</taxon>
        <taxon>Neoteleostei</taxon>
        <taxon>Acanthomorphata</taxon>
        <taxon>Eupercaria</taxon>
        <taxon>Perciformes</taxon>
        <taxon>Cottioidei</taxon>
        <taxon>Cottales</taxon>
        <taxon>Liparidae</taxon>
        <taxon>Liparis</taxon>
    </lineage>
</organism>
<gene>
    <name evidence="2" type="ORF">EYF80_031684</name>
</gene>
<dbReference type="EMBL" id="SRLO01000389">
    <property type="protein sequence ID" value="TNN58085.1"/>
    <property type="molecule type" value="Genomic_DNA"/>
</dbReference>
<evidence type="ECO:0000256" key="1">
    <source>
        <dbReference type="SAM" id="MobiDB-lite"/>
    </source>
</evidence>
<protein>
    <submittedName>
        <fullName evidence="2">Uncharacterized protein</fullName>
    </submittedName>
</protein>
<keyword evidence="3" id="KW-1185">Reference proteome</keyword>
<evidence type="ECO:0000313" key="3">
    <source>
        <dbReference type="Proteomes" id="UP000314294"/>
    </source>
</evidence>
<reference evidence="2 3" key="1">
    <citation type="submission" date="2019-03" db="EMBL/GenBank/DDBJ databases">
        <title>First draft genome of Liparis tanakae, snailfish: a comprehensive survey of snailfish specific genes.</title>
        <authorList>
            <person name="Kim W."/>
            <person name="Song I."/>
            <person name="Jeong J.-H."/>
            <person name="Kim D."/>
            <person name="Kim S."/>
            <person name="Ryu S."/>
            <person name="Song J.Y."/>
            <person name="Lee S.K."/>
        </authorList>
    </citation>
    <scope>NUCLEOTIDE SEQUENCE [LARGE SCALE GENOMIC DNA]</scope>
    <source>
        <tissue evidence="2">Muscle</tissue>
    </source>
</reference>
<evidence type="ECO:0000313" key="2">
    <source>
        <dbReference type="EMBL" id="TNN58085.1"/>
    </source>
</evidence>
<dbReference type="Proteomes" id="UP000314294">
    <property type="component" value="Unassembled WGS sequence"/>
</dbReference>
<sequence length="85" mass="9172">MAQSSSSLVHGGYTAAVGRSPMSPPLQQGVRNWRPRKNRSAPSPDSHSCGEEQTTHLLPEKAANLCTLPTHASQTFSNLHLAPRQ</sequence>